<evidence type="ECO:0000313" key="2">
    <source>
        <dbReference type="Proteomes" id="UP000035740"/>
    </source>
</evidence>
<organism evidence="1 2">
    <name type="scientific">Beta vulgaris subsp. vulgaris</name>
    <name type="common">Beet</name>
    <dbReference type="NCBI Taxonomy" id="3555"/>
    <lineage>
        <taxon>Eukaryota</taxon>
        <taxon>Viridiplantae</taxon>
        <taxon>Streptophyta</taxon>
        <taxon>Embryophyta</taxon>
        <taxon>Tracheophyta</taxon>
        <taxon>Spermatophyta</taxon>
        <taxon>Magnoliopsida</taxon>
        <taxon>eudicotyledons</taxon>
        <taxon>Gunneridae</taxon>
        <taxon>Pentapetalae</taxon>
        <taxon>Caryophyllales</taxon>
        <taxon>Chenopodiaceae</taxon>
        <taxon>Betoideae</taxon>
        <taxon>Beta</taxon>
    </lineage>
</organism>
<accession>A0A0J8DTW5</accession>
<dbReference type="eggNOG" id="KOG0230">
    <property type="taxonomic scope" value="Eukaryota"/>
</dbReference>
<gene>
    <name evidence="1" type="ORF">BVRB_023450</name>
</gene>
<protein>
    <submittedName>
        <fullName evidence="1">Uncharacterized protein</fullName>
    </submittedName>
</protein>
<proteinExistence type="predicted"/>
<dbReference type="Proteomes" id="UP000035740">
    <property type="component" value="Unassembled WGS sequence"/>
</dbReference>
<sequence length="153" mass="16528">SSQVIIPVIFLSPTTYASLNSVWNQVCKDSGSSPVSVSSLNGDSIPMNIALALDSGVHRNLVQYLDNNRRACIESLLDGSGESQITISNLCSDCTCVVYFPLQSAAIRRLTIGDDRQDQNIDKVFDLKGSSRIHRAAETTPDDALQIAQNDLG</sequence>
<reference evidence="1 2" key="1">
    <citation type="journal article" date="2014" name="Nature">
        <title>The genome of the recently domesticated crop plant sugar beet (Beta vulgaris).</title>
        <authorList>
            <person name="Dohm J.C."/>
            <person name="Minoche A.E."/>
            <person name="Holtgrawe D."/>
            <person name="Capella-Gutierrez S."/>
            <person name="Zakrzewski F."/>
            <person name="Tafer H."/>
            <person name="Rupp O."/>
            <person name="Sorensen T.R."/>
            <person name="Stracke R."/>
            <person name="Reinhardt R."/>
            <person name="Goesmann A."/>
            <person name="Kraft T."/>
            <person name="Schulz B."/>
            <person name="Stadler P.F."/>
            <person name="Schmidt T."/>
            <person name="Gabaldon T."/>
            <person name="Lehrach H."/>
            <person name="Weisshaar B."/>
            <person name="Himmelbauer H."/>
        </authorList>
    </citation>
    <scope>NUCLEOTIDE SEQUENCE [LARGE SCALE GENOMIC DNA]</scope>
    <source>
        <tissue evidence="1">Taproot</tissue>
    </source>
</reference>
<feature type="non-terminal residue" evidence="1">
    <location>
        <position position="1"/>
    </location>
</feature>
<dbReference type="AlphaFoldDB" id="A0A0J8DTW5"/>
<dbReference type="Gramene" id="KMS94235">
    <property type="protein sequence ID" value="KMS94235"/>
    <property type="gene ID" value="BVRB_023450"/>
</dbReference>
<keyword evidence="2" id="KW-1185">Reference proteome</keyword>
<name>A0A0J8DTW5_BETVV</name>
<dbReference type="EMBL" id="KQ095062">
    <property type="protein sequence ID" value="KMS94235.1"/>
    <property type="molecule type" value="Genomic_DNA"/>
</dbReference>
<evidence type="ECO:0000313" key="1">
    <source>
        <dbReference type="EMBL" id="KMS94235.1"/>
    </source>
</evidence>